<protein>
    <submittedName>
        <fullName evidence="2">Uncharacterized protein</fullName>
    </submittedName>
</protein>
<organism evidence="2 3">
    <name type="scientific">Amnibacterium flavum</name>
    <dbReference type="NCBI Taxonomy" id="2173173"/>
    <lineage>
        <taxon>Bacteria</taxon>
        <taxon>Bacillati</taxon>
        <taxon>Actinomycetota</taxon>
        <taxon>Actinomycetes</taxon>
        <taxon>Micrococcales</taxon>
        <taxon>Microbacteriaceae</taxon>
        <taxon>Amnibacterium</taxon>
    </lineage>
</organism>
<feature type="region of interest" description="Disordered" evidence="1">
    <location>
        <begin position="1"/>
        <end position="21"/>
    </location>
</feature>
<proteinExistence type="predicted"/>
<dbReference type="Proteomes" id="UP000244893">
    <property type="component" value="Unassembled WGS sequence"/>
</dbReference>
<keyword evidence="3" id="KW-1185">Reference proteome</keyword>
<dbReference type="GO" id="GO:0016491">
    <property type="term" value="F:oxidoreductase activity"/>
    <property type="evidence" value="ECO:0007669"/>
    <property type="project" value="InterPro"/>
</dbReference>
<evidence type="ECO:0000256" key="1">
    <source>
        <dbReference type="SAM" id="MobiDB-lite"/>
    </source>
</evidence>
<dbReference type="AlphaFoldDB" id="A0A2V1HTR5"/>
<dbReference type="EMBL" id="QEOP01000001">
    <property type="protein sequence ID" value="PVZ95958.1"/>
    <property type="molecule type" value="Genomic_DNA"/>
</dbReference>
<name>A0A2V1HTR5_9MICO</name>
<sequence>MTRATAPRPPAGESDSDADDLVPGAEFNVREFARTAVGSHRPGLDLEVYATDPLDDRTLDLVAYLARLEHSTMRHLRSVLVTPTHKDARVTAFLVTWAYEKYWIADALEAVLDAHPSYEAAAAGRLGPLARFWHSLAERVEPIHESVIANAIGEDVVAVHSATGAVDEWVTRAAFVSLAEQADHESFRALLEQLAEVKARHELFWSLQSRDRLKRSPTASDLARRRLARAQLPLGAIDESPDATRRFYAALISDDTIATIDGRIDELPGLAGLRLLERSARETPRRGGLEGIASWIGRVAADLTTRRRA</sequence>
<gene>
    <name evidence="2" type="ORF">DDQ50_05750</name>
</gene>
<dbReference type="InterPro" id="IPR012348">
    <property type="entry name" value="RNR-like"/>
</dbReference>
<dbReference type="RefSeq" id="WP_116755692.1">
    <property type="nucleotide sequence ID" value="NZ_JBHUEX010000001.1"/>
</dbReference>
<accession>A0A2V1HTR5</accession>
<evidence type="ECO:0000313" key="3">
    <source>
        <dbReference type="Proteomes" id="UP000244893"/>
    </source>
</evidence>
<evidence type="ECO:0000313" key="2">
    <source>
        <dbReference type="EMBL" id="PVZ95958.1"/>
    </source>
</evidence>
<comment type="caution">
    <text evidence="2">The sequence shown here is derived from an EMBL/GenBank/DDBJ whole genome shotgun (WGS) entry which is preliminary data.</text>
</comment>
<reference evidence="2 3" key="1">
    <citation type="submission" date="2018-05" db="EMBL/GenBank/DDBJ databases">
        <title>Amnibacterium sp. M8JJ-5, whole genome shotgun sequence.</title>
        <authorList>
            <person name="Tuo L."/>
        </authorList>
    </citation>
    <scope>NUCLEOTIDE SEQUENCE [LARGE SCALE GENOMIC DNA]</scope>
    <source>
        <strain evidence="2 3">M8JJ-5</strain>
    </source>
</reference>
<dbReference type="Gene3D" id="1.10.620.20">
    <property type="entry name" value="Ribonucleotide Reductase, subunit A"/>
    <property type="match status" value="1"/>
</dbReference>
<dbReference type="OrthoDB" id="3721183at2"/>